<keyword evidence="2" id="KW-0175">Coiled coil</keyword>
<evidence type="ECO:0000313" key="5">
    <source>
        <dbReference type="EMBL" id="GHP02405.1"/>
    </source>
</evidence>
<dbReference type="PROSITE" id="PS50198">
    <property type="entry name" value="PPIC_PPIASE_2"/>
    <property type="match status" value="1"/>
</dbReference>
<feature type="region of interest" description="Disordered" evidence="3">
    <location>
        <begin position="238"/>
        <end position="260"/>
    </location>
</feature>
<dbReference type="InterPro" id="IPR052204">
    <property type="entry name" value="PpiC/parvulin_rotamase"/>
</dbReference>
<keyword evidence="1 5" id="KW-0413">Isomerase</keyword>
<organism evidence="5 6">
    <name type="scientific">Pycnococcus provasolii</name>
    <dbReference type="NCBI Taxonomy" id="41880"/>
    <lineage>
        <taxon>Eukaryota</taxon>
        <taxon>Viridiplantae</taxon>
        <taxon>Chlorophyta</taxon>
        <taxon>Pseudoscourfieldiophyceae</taxon>
        <taxon>Pseudoscourfieldiales</taxon>
        <taxon>Pycnococcaceae</taxon>
        <taxon>Pycnococcus</taxon>
    </lineage>
</organism>
<dbReference type="InterPro" id="IPR046357">
    <property type="entry name" value="PPIase_dom_sf"/>
</dbReference>
<dbReference type="Gene3D" id="3.10.50.40">
    <property type="match status" value="1"/>
</dbReference>
<feature type="region of interest" description="Disordered" evidence="3">
    <location>
        <begin position="274"/>
        <end position="412"/>
    </location>
</feature>
<feature type="compositionally biased region" description="Acidic residues" evidence="3">
    <location>
        <begin position="367"/>
        <end position="404"/>
    </location>
</feature>
<dbReference type="EMBL" id="BNJQ01000003">
    <property type="protein sequence ID" value="GHP02405.1"/>
    <property type="molecule type" value="Genomic_DNA"/>
</dbReference>
<evidence type="ECO:0000256" key="2">
    <source>
        <dbReference type="SAM" id="Coils"/>
    </source>
</evidence>
<feature type="domain" description="PpiC" evidence="4">
    <location>
        <begin position="134"/>
        <end position="230"/>
    </location>
</feature>
<dbReference type="Proteomes" id="UP000660262">
    <property type="component" value="Unassembled WGS sequence"/>
</dbReference>
<dbReference type="GO" id="GO:0003755">
    <property type="term" value="F:peptidyl-prolyl cis-trans isomerase activity"/>
    <property type="evidence" value="ECO:0007669"/>
    <property type="project" value="UniProtKB-KW"/>
</dbReference>
<gene>
    <name evidence="5" type="ORF">PPROV_000116200</name>
</gene>
<evidence type="ECO:0000313" key="6">
    <source>
        <dbReference type="Proteomes" id="UP000660262"/>
    </source>
</evidence>
<feature type="region of interest" description="Disordered" evidence="3">
    <location>
        <begin position="46"/>
        <end position="70"/>
    </location>
</feature>
<comment type="caution">
    <text evidence="5">The sequence shown here is derived from an EMBL/GenBank/DDBJ whole genome shotgun (WGS) entry which is preliminary data.</text>
</comment>
<dbReference type="InterPro" id="IPR000297">
    <property type="entry name" value="PPIase_PpiC"/>
</dbReference>
<dbReference type="PANTHER" id="PTHR43629">
    <property type="entry name" value="PEPTIDYL-PROLYL CIS-TRANS ISOMERASE"/>
    <property type="match status" value="1"/>
</dbReference>
<proteinExistence type="predicted"/>
<dbReference type="PANTHER" id="PTHR43629:SF2">
    <property type="entry name" value="RHODANESE-LIKE_PPIC DOMAIN-CONTAINING PROTEIN 12, CHLOROPLASTIC"/>
    <property type="match status" value="1"/>
</dbReference>
<reference evidence="5" key="1">
    <citation type="submission" date="2020-10" db="EMBL/GenBank/DDBJ databases">
        <title>Unveiling of a novel bifunctional photoreceptor, Dualchrome1, isolated from a cosmopolitan green alga.</title>
        <authorList>
            <person name="Suzuki S."/>
            <person name="Kawachi M."/>
        </authorList>
    </citation>
    <scope>NUCLEOTIDE SEQUENCE</scope>
    <source>
        <strain evidence="5">NIES 2893</strain>
    </source>
</reference>
<name>A0A830H5Q5_9CHLO</name>
<evidence type="ECO:0000259" key="4">
    <source>
        <dbReference type="PROSITE" id="PS50198"/>
    </source>
</evidence>
<keyword evidence="1" id="KW-0697">Rotamase</keyword>
<accession>A0A830H5Q5</accession>
<feature type="coiled-coil region" evidence="2">
    <location>
        <begin position="143"/>
        <end position="170"/>
    </location>
</feature>
<evidence type="ECO:0000256" key="3">
    <source>
        <dbReference type="SAM" id="MobiDB-lite"/>
    </source>
</evidence>
<dbReference type="AlphaFoldDB" id="A0A830H5Q5"/>
<sequence>MSSHVLHGRRAGRGGGNHINNALPGVGGLGGLGGVSSPSSSLLGAPSLGGLNAGGGRQGGATKKPASSASSFKTFMMQQRQSLASGGAAGDVVVDEGLDEDIVDTDNDALKAPPPSVSTQQRQQIGRAANVADVERAIASHVLIATRNEAEELLQRLQGAKDLKVLLAEEAYDRSTCPSGKANGGNIGWFGAGETAPQFEKAVFAPTVKLGVPLGPVQTSHGFHVVVVHAFHPPRGEKRAQALVEASKQRDSAADEDAGTGFGVALAGHRRVTYEDDGDNPLMQQKESKVTAASEPRTGFDATSLPAPTPLRPEERMDVVMPRQSSQDDRASPPATFASHTEEDDQPQDRVKTDVSRAMSGTLGGLVDEDSDSEPDEVPELDEPVDEISDEEIERFDVPADEDEHPAWARLS</sequence>
<dbReference type="OrthoDB" id="498241at2759"/>
<keyword evidence="6" id="KW-1185">Reference proteome</keyword>
<evidence type="ECO:0000256" key="1">
    <source>
        <dbReference type="PROSITE-ProRule" id="PRU00278"/>
    </source>
</evidence>
<dbReference type="SUPFAM" id="SSF54534">
    <property type="entry name" value="FKBP-like"/>
    <property type="match status" value="1"/>
</dbReference>
<dbReference type="Pfam" id="PF00639">
    <property type="entry name" value="Rotamase"/>
    <property type="match status" value="1"/>
</dbReference>
<protein>
    <submittedName>
        <fullName evidence="5">Peptidyl-prolyl cis-trans isomerase</fullName>
    </submittedName>
</protein>